<evidence type="ECO:0000256" key="4">
    <source>
        <dbReference type="SAM" id="Coils"/>
    </source>
</evidence>
<sequence>MYPRVRNTWCRHAHLLDIVVNSSRCQVVSVVILALLWLSFLAQTIFLGLATTWFCYMCWLDKFLFQINEIKTILCSLCCDTDFVAPHRINSSRLQPIQKDRKTYHRSHLNLYGHHHHHLIIPEKWCKIVEETDLQREGLHKIRKERRQIESTFYRYMGHPLHTFSWKLGIYIALSDDGRDDELLDGIMDKQIEISMLNLEQVNLWASQSCFKGNNVFNALERSVAQKKSLSKTLTQFYLLAGMVNNHLSIDCNDVGAKYILAIVQHRLGEFLGHPELLLVNRLLPFVPGFDESSGGYKSRFHIEDSIKWHSPRTKTLAQDESKEAVDGNISRLRVHLITQFKSSLSVTTTVSSFGCGDKGNNDEFTSGCSGHLELKESHFVNQNILESRNMPPGIKASLLAKIREYRNDLNILKSEIKILHSSNANVAEWRRAIGIKKDRHNADSLSLDS</sequence>
<name>A0A2U1KL26_ARTAN</name>
<dbReference type="Gene3D" id="1.20.58.400">
    <property type="entry name" value="t-snare proteins"/>
    <property type="match status" value="1"/>
</dbReference>
<evidence type="ECO:0000313" key="7">
    <source>
        <dbReference type="Proteomes" id="UP000245207"/>
    </source>
</evidence>
<dbReference type="OrthoDB" id="430637at2759"/>
<evidence type="ECO:0000256" key="5">
    <source>
        <dbReference type="SAM" id="Phobius"/>
    </source>
</evidence>
<dbReference type="Proteomes" id="UP000245207">
    <property type="component" value="Unassembled WGS sequence"/>
</dbReference>
<keyword evidence="5" id="KW-0812">Transmembrane</keyword>
<feature type="transmembrane region" description="Helical" evidence="5">
    <location>
        <begin position="30"/>
        <end position="56"/>
    </location>
</feature>
<dbReference type="Pfam" id="PF02458">
    <property type="entry name" value="Transferase"/>
    <property type="match status" value="1"/>
</dbReference>
<dbReference type="STRING" id="35608.A0A2U1KL26"/>
<keyword evidence="5" id="KW-0472">Membrane</keyword>
<comment type="caution">
    <text evidence="6">The sequence shown here is derived from an EMBL/GenBank/DDBJ whole genome shotgun (WGS) entry which is preliminary data.</text>
</comment>
<reference evidence="6 7" key="1">
    <citation type="journal article" date="2018" name="Mol. Plant">
        <title>The genome of Artemisia annua provides insight into the evolution of Asteraceae family and artemisinin biosynthesis.</title>
        <authorList>
            <person name="Shen Q."/>
            <person name="Zhang L."/>
            <person name="Liao Z."/>
            <person name="Wang S."/>
            <person name="Yan T."/>
            <person name="Shi P."/>
            <person name="Liu M."/>
            <person name="Fu X."/>
            <person name="Pan Q."/>
            <person name="Wang Y."/>
            <person name="Lv Z."/>
            <person name="Lu X."/>
            <person name="Zhang F."/>
            <person name="Jiang W."/>
            <person name="Ma Y."/>
            <person name="Chen M."/>
            <person name="Hao X."/>
            <person name="Li L."/>
            <person name="Tang Y."/>
            <person name="Lv G."/>
            <person name="Zhou Y."/>
            <person name="Sun X."/>
            <person name="Brodelius P.E."/>
            <person name="Rose J.K.C."/>
            <person name="Tang K."/>
        </authorList>
    </citation>
    <scope>NUCLEOTIDE SEQUENCE [LARGE SCALE GENOMIC DNA]</scope>
    <source>
        <strain evidence="7">cv. Huhao1</strain>
        <tissue evidence="6">Leaf</tissue>
    </source>
</reference>
<feature type="coiled-coil region" evidence="4">
    <location>
        <begin position="396"/>
        <end position="423"/>
    </location>
</feature>
<evidence type="ECO:0000313" key="6">
    <source>
        <dbReference type="EMBL" id="PWA37363.1"/>
    </source>
</evidence>
<dbReference type="Gene3D" id="3.30.559.10">
    <property type="entry name" value="Chloramphenicol acetyltransferase-like domain"/>
    <property type="match status" value="1"/>
</dbReference>
<dbReference type="PANTHER" id="PTHR31623">
    <property type="entry name" value="F21J9.9"/>
    <property type="match status" value="1"/>
</dbReference>
<gene>
    <name evidence="6" type="ORF">CTI12_AA521550</name>
</gene>
<dbReference type="AlphaFoldDB" id="A0A2U1KL26"/>
<organism evidence="6 7">
    <name type="scientific">Artemisia annua</name>
    <name type="common">Sweet wormwood</name>
    <dbReference type="NCBI Taxonomy" id="35608"/>
    <lineage>
        <taxon>Eukaryota</taxon>
        <taxon>Viridiplantae</taxon>
        <taxon>Streptophyta</taxon>
        <taxon>Embryophyta</taxon>
        <taxon>Tracheophyta</taxon>
        <taxon>Spermatophyta</taxon>
        <taxon>Magnoliopsida</taxon>
        <taxon>eudicotyledons</taxon>
        <taxon>Gunneridae</taxon>
        <taxon>Pentapetalae</taxon>
        <taxon>asterids</taxon>
        <taxon>campanulids</taxon>
        <taxon>Asterales</taxon>
        <taxon>Asteraceae</taxon>
        <taxon>Asteroideae</taxon>
        <taxon>Anthemideae</taxon>
        <taxon>Artemisiinae</taxon>
        <taxon>Artemisia</taxon>
    </lineage>
</organism>
<keyword evidence="5" id="KW-1133">Transmembrane helix</keyword>
<dbReference type="GO" id="GO:0016746">
    <property type="term" value="F:acyltransferase activity"/>
    <property type="evidence" value="ECO:0007669"/>
    <property type="project" value="UniProtKB-KW"/>
</dbReference>
<evidence type="ECO:0000256" key="1">
    <source>
        <dbReference type="ARBA" id="ARBA00009861"/>
    </source>
</evidence>
<keyword evidence="3" id="KW-0012">Acyltransferase</keyword>
<evidence type="ECO:0000256" key="2">
    <source>
        <dbReference type="ARBA" id="ARBA00022679"/>
    </source>
</evidence>
<dbReference type="InterPro" id="IPR023213">
    <property type="entry name" value="CAT-like_dom_sf"/>
</dbReference>
<keyword evidence="2 6" id="KW-0808">Transferase</keyword>
<dbReference type="EMBL" id="PKPP01016881">
    <property type="protein sequence ID" value="PWA37363.1"/>
    <property type="molecule type" value="Genomic_DNA"/>
</dbReference>
<protein>
    <submittedName>
        <fullName evidence="6">Chloramphenicol acetyltransferase-like domain-containing protein</fullName>
    </submittedName>
</protein>
<proteinExistence type="inferred from homology"/>
<keyword evidence="7" id="KW-1185">Reference proteome</keyword>
<comment type="similarity">
    <text evidence="1">Belongs to the plant acyltransferase family.</text>
</comment>
<dbReference type="InterPro" id="IPR038407">
    <property type="entry name" value="v-SNARE_N_sf"/>
</dbReference>
<dbReference type="PANTHER" id="PTHR31623:SF110">
    <property type="entry name" value="VINORINE SYNTHASE-LIKE"/>
    <property type="match status" value="1"/>
</dbReference>
<evidence type="ECO:0000256" key="3">
    <source>
        <dbReference type="ARBA" id="ARBA00023315"/>
    </source>
</evidence>
<accession>A0A2U1KL26</accession>
<keyword evidence="4" id="KW-0175">Coiled coil</keyword>